<reference evidence="1" key="1">
    <citation type="submission" date="2020-07" db="EMBL/GenBank/DDBJ databases">
        <title>The High-quality genome of the commercially important snow crab, Chionoecetes opilio.</title>
        <authorList>
            <person name="Jeong J.-H."/>
            <person name="Ryu S."/>
        </authorList>
    </citation>
    <scope>NUCLEOTIDE SEQUENCE</scope>
    <source>
        <strain evidence="1">MADBK_172401_WGS</strain>
        <tissue evidence="1">Digestive gland</tissue>
    </source>
</reference>
<sequence length="159" mass="18204">MEILNVSRRHDIKYVVEDKNKSLDLRHLTLEKITASGNLRPTPRGKQDQTERTIALTRYGRCRCHCRRPSCCCYLLPLLSPVLLLLLHVKSLRHLNVRAKGEGSEGGRRSHSKLPRVDRKMQVCARLAECCSCLPASITRCKQTRRRLTTPPLLRAPRS</sequence>
<protein>
    <submittedName>
        <fullName evidence="1">Uncharacterized protein</fullName>
    </submittedName>
</protein>
<dbReference type="EMBL" id="JACEEZ010003785">
    <property type="protein sequence ID" value="KAG0727029.1"/>
    <property type="molecule type" value="Genomic_DNA"/>
</dbReference>
<comment type="caution">
    <text evidence="1">The sequence shown here is derived from an EMBL/GenBank/DDBJ whole genome shotgun (WGS) entry which is preliminary data.</text>
</comment>
<proteinExistence type="predicted"/>
<dbReference type="Proteomes" id="UP000770661">
    <property type="component" value="Unassembled WGS sequence"/>
</dbReference>
<gene>
    <name evidence="1" type="ORF">GWK47_035484</name>
</gene>
<evidence type="ECO:0000313" key="2">
    <source>
        <dbReference type="Proteomes" id="UP000770661"/>
    </source>
</evidence>
<evidence type="ECO:0000313" key="1">
    <source>
        <dbReference type="EMBL" id="KAG0727029.1"/>
    </source>
</evidence>
<accession>A0A8J4YN78</accession>
<dbReference type="AlphaFoldDB" id="A0A8J4YN78"/>
<organism evidence="1 2">
    <name type="scientific">Chionoecetes opilio</name>
    <name type="common">Atlantic snow crab</name>
    <name type="synonym">Cancer opilio</name>
    <dbReference type="NCBI Taxonomy" id="41210"/>
    <lineage>
        <taxon>Eukaryota</taxon>
        <taxon>Metazoa</taxon>
        <taxon>Ecdysozoa</taxon>
        <taxon>Arthropoda</taxon>
        <taxon>Crustacea</taxon>
        <taxon>Multicrustacea</taxon>
        <taxon>Malacostraca</taxon>
        <taxon>Eumalacostraca</taxon>
        <taxon>Eucarida</taxon>
        <taxon>Decapoda</taxon>
        <taxon>Pleocyemata</taxon>
        <taxon>Brachyura</taxon>
        <taxon>Eubrachyura</taxon>
        <taxon>Majoidea</taxon>
        <taxon>Majidae</taxon>
        <taxon>Chionoecetes</taxon>
    </lineage>
</organism>
<keyword evidence="2" id="KW-1185">Reference proteome</keyword>
<name>A0A8J4YN78_CHIOP</name>